<sequence length="161" mass="18161">MNGNVEIVKYVQENLFAGKNTKSSFSDIVLTDILEPKSQQYFRKDLHLDYKPEKEAVNLYTPEPYSVTIMHELMHSHLVGLNTHGEVLGPSGKKISANSIRDPLLLALSYSKLKGNDPMENPSTYAWLAVCMFYDLVNDFSITTDLYGRSQYALAKVLGPR</sequence>
<protein>
    <submittedName>
        <fullName evidence="1">Uncharacterized protein</fullName>
    </submittedName>
</protein>
<dbReference type="Proteomes" id="UP000243515">
    <property type="component" value="Unassembled WGS sequence"/>
</dbReference>
<organism evidence="1 2">
    <name type="scientific">Elaphomyces granulatus</name>
    <dbReference type="NCBI Taxonomy" id="519963"/>
    <lineage>
        <taxon>Eukaryota</taxon>
        <taxon>Fungi</taxon>
        <taxon>Dikarya</taxon>
        <taxon>Ascomycota</taxon>
        <taxon>Pezizomycotina</taxon>
        <taxon>Eurotiomycetes</taxon>
        <taxon>Eurotiomycetidae</taxon>
        <taxon>Eurotiales</taxon>
        <taxon>Elaphomycetaceae</taxon>
        <taxon>Elaphomyces</taxon>
    </lineage>
</organism>
<name>A0A232M722_9EURO</name>
<evidence type="ECO:0000313" key="1">
    <source>
        <dbReference type="EMBL" id="OXV12176.1"/>
    </source>
</evidence>
<comment type="caution">
    <text evidence="1">The sequence shown here is derived from an EMBL/GenBank/DDBJ whole genome shotgun (WGS) entry which is preliminary data.</text>
</comment>
<dbReference type="EMBL" id="NPHW01001702">
    <property type="protein sequence ID" value="OXV12176.1"/>
    <property type="molecule type" value="Genomic_DNA"/>
</dbReference>
<reference evidence="1 2" key="1">
    <citation type="journal article" date="2015" name="Environ. Microbiol.">
        <title>Metagenome sequence of Elaphomyces granulatus from sporocarp tissue reveals Ascomycota ectomycorrhizal fingerprints of genome expansion and a Proteobacteria-rich microbiome.</title>
        <authorList>
            <person name="Quandt C.A."/>
            <person name="Kohler A."/>
            <person name="Hesse C.N."/>
            <person name="Sharpton T.J."/>
            <person name="Martin F."/>
            <person name="Spatafora J.W."/>
        </authorList>
    </citation>
    <scope>NUCLEOTIDE SEQUENCE [LARGE SCALE GENOMIC DNA]</scope>
    <source>
        <strain evidence="1 2">OSC145934</strain>
    </source>
</reference>
<keyword evidence="2" id="KW-1185">Reference proteome</keyword>
<evidence type="ECO:0000313" key="2">
    <source>
        <dbReference type="Proteomes" id="UP000243515"/>
    </source>
</evidence>
<gene>
    <name evidence="1" type="ORF">Egran_00063</name>
</gene>
<proteinExistence type="predicted"/>
<dbReference type="AlphaFoldDB" id="A0A232M722"/>
<accession>A0A232M722</accession>